<dbReference type="InterPro" id="IPR036388">
    <property type="entry name" value="WH-like_DNA-bd_sf"/>
</dbReference>
<organism evidence="2 3">
    <name type="scientific">Thermocladium modestius</name>
    <dbReference type="NCBI Taxonomy" id="62609"/>
    <lineage>
        <taxon>Archaea</taxon>
        <taxon>Thermoproteota</taxon>
        <taxon>Thermoprotei</taxon>
        <taxon>Thermoproteales</taxon>
        <taxon>Thermoproteaceae</taxon>
        <taxon>Thermocladium</taxon>
    </lineage>
</organism>
<comment type="caution">
    <text evidence="2">The sequence shown here is derived from an EMBL/GenBank/DDBJ whole genome shotgun (WGS) entry which is preliminary data.</text>
</comment>
<keyword evidence="3" id="KW-1185">Reference proteome</keyword>
<reference evidence="2" key="2">
    <citation type="submission" date="2020-09" db="EMBL/GenBank/DDBJ databases">
        <authorList>
            <person name="Sun Q."/>
            <person name="Ohkuma M."/>
        </authorList>
    </citation>
    <scope>NUCLEOTIDE SEQUENCE</scope>
    <source>
        <strain evidence="2">JCM 10088</strain>
    </source>
</reference>
<dbReference type="GO" id="GO:0003700">
    <property type="term" value="F:DNA-binding transcription factor activity"/>
    <property type="evidence" value="ECO:0007669"/>
    <property type="project" value="InterPro"/>
</dbReference>
<dbReference type="Gene3D" id="1.10.10.10">
    <property type="entry name" value="Winged helix-like DNA-binding domain superfamily/Winged helix DNA-binding domain"/>
    <property type="match status" value="1"/>
</dbReference>
<dbReference type="PANTHER" id="PTHR38600">
    <property type="entry name" value="TRANSCRIPTIONAL REGULATORY PROTEIN"/>
    <property type="match status" value="1"/>
</dbReference>
<proteinExistence type="predicted"/>
<dbReference type="Proteomes" id="UP000610960">
    <property type="component" value="Unassembled WGS sequence"/>
</dbReference>
<dbReference type="SUPFAM" id="SSF46785">
    <property type="entry name" value="Winged helix' DNA-binding domain"/>
    <property type="match status" value="1"/>
</dbReference>
<reference evidence="2" key="1">
    <citation type="journal article" date="2014" name="Int. J. Syst. Evol. Microbiol.">
        <title>Complete genome sequence of Corynebacterium casei LMG S-19264T (=DSM 44701T), isolated from a smear-ripened cheese.</title>
        <authorList>
            <consortium name="US DOE Joint Genome Institute (JGI-PGF)"/>
            <person name="Walter F."/>
            <person name="Albersmeier A."/>
            <person name="Kalinowski J."/>
            <person name="Ruckert C."/>
        </authorList>
    </citation>
    <scope>NUCLEOTIDE SEQUENCE</scope>
    <source>
        <strain evidence="2">JCM 10088</strain>
    </source>
</reference>
<protein>
    <recommendedName>
        <fullName evidence="1">HTH arsR-type domain-containing protein</fullName>
    </recommendedName>
</protein>
<dbReference type="RefSeq" id="WP_188595713.1">
    <property type="nucleotide sequence ID" value="NZ_BMNL01000001.1"/>
</dbReference>
<name>A0A830GSB6_9CREN</name>
<dbReference type="InterPro" id="IPR011991">
    <property type="entry name" value="ArsR-like_HTH"/>
</dbReference>
<dbReference type="Pfam" id="PF01022">
    <property type="entry name" value="HTH_5"/>
    <property type="match status" value="1"/>
</dbReference>
<evidence type="ECO:0000313" key="2">
    <source>
        <dbReference type="EMBL" id="GGP19453.1"/>
    </source>
</evidence>
<gene>
    <name evidence="2" type="ORF">GCM10007981_03200</name>
</gene>
<evidence type="ECO:0000313" key="3">
    <source>
        <dbReference type="Proteomes" id="UP000610960"/>
    </source>
</evidence>
<dbReference type="AlphaFoldDB" id="A0A830GSB6"/>
<feature type="domain" description="HTH arsR-type" evidence="1">
    <location>
        <begin position="44"/>
        <end position="88"/>
    </location>
</feature>
<dbReference type="PANTHER" id="PTHR38600:SF1">
    <property type="entry name" value="TRANSCRIPTIONAL REGULATORY PROTEIN"/>
    <property type="match status" value="1"/>
</dbReference>
<dbReference type="OrthoDB" id="35765at2157"/>
<dbReference type="InterPro" id="IPR001845">
    <property type="entry name" value="HTH_ArsR_DNA-bd_dom"/>
</dbReference>
<dbReference type="EMBL" id="BMNL01000001">
    <property type="protein sequence ID" value="GGP19453.1"/>
    <property type="molecule type" value="Genomic_DNA"/>
</dbReference>
<evidence type="ECO:0000259" key="1">
    <source>
        <dbReference type="Pfam" id="PF01022"/>
    </source>
</evidence>
<dbReference type="InterPro" id="IPR036390">
    <property type="entry name" value="WH_DNA-bd_sf"/>
</dbReference>
<dbReference type="CDD" id="cd00090">
    <property type="entry name" value="HTH_ARSR"/>
    <property type="match status" value="1"/>
</dbReference>
<sequence>MSFNSIFNTKTDAVGQAISSPSSGEEREAYVNLYWLLGGSKGGPTRLRILIEIKRNPMNPNQISKLLGLGYKTVMYHLNILEKSGLIKRLGNKYGSPYYTTEVVDANWAKIIKLAGKLGIDAGWD</sequence>
<accession>A0A830GSB6</accession>